<dbReference type="AlphaFoldDB" id="A0A2K9PKU3"/>
<evidence type="ECO:0000313" key="2">
    <source>
        <dbReference type="Proteomes" id="UP000235826"/>
    </source>
</evidence>
<accession>A0A2K9PKU3</accession>
<dbReference type="EMBL" id="CP025791">
    <property type="protein sequence ID" value="AUP77683.1"/>
    <property type="molecule type" value="Genomic_DNA"/>
</dbReference>
<reference evidence="1 2" key="1">
    <citation type="submission" date="2018-01" db="EMBL/GenBank/DDBJ databases">
        <title>Complete genome sequence of Flavivirga eckloniae ECD14 isolated from seaweed Ecklonia cava.</title>
        <authorList>
            <person name="Lee J.H."/>
            <person name="Baik K.S."/>
            <person name="Seong C.N."/>
        </authorList>
    </citation>
    <scope>NUCLEOTIDE SEQUENCE [LARGE SCALE GENOMIC DNA]</scope>
    <source>
        <strain evidence="1 2">ECD14</strain>
    </source>
</reference>
<dbReference type="KEGG" id="fek:C1H87_02710"/>
<gene>
    <name evidence="1" type="ORF">C1H87_02710</name>
</gene>
<evidence type="ECO:0000313" key="1">
    <source>
        <dbReference type="EMBL" id="AUP77683.1"/>
    </source>
</evidence>
<dbReference type="Proteomes" id="UP000235826">
    <property type="component" value="Chromosome"/>
</dbReference>
<keyword evidence="2" id="KW-1185">Reference proteome</keyword>
<name>A0A2K9PKU3_9FLAO</name>
<protein>
    <submittedName>
        <fullName evidence="1">Uncharacterized protein</fullName>
    </submittedName>
</protein>
<organism evidence="1 2">
    <name type="scientific">Flavivirga eckloniae</name>
    <dbReference type="NCBI Taxonomy" id="1803846"/>
    <lineage>
        <taxon>Bacteria</taxon>
        <taxon>Pseudomonadati</taxon>
        <taxon>Bacteroidota</taxon>
        <taxon>Flavobacteriia</taxon>
        <taxon>Flavobacteriales</taxon>
        <taxon>Flavobacteriaceae</taxon>
        <taxon>Flavivirga</taxon>
    </lineage>
</organism>
<proteinExistence type="predicted"/>
<dbReference type="RefSeq" id="WP_102754342.1">
    <property type="nucleotide sequence ID" value="NZ_CP025791.1"/>
</dbReference>
<sequence>MDLEARKYKIVEKLMKVSDVETLYKLEQVINEDLGQQISVSELPEPIQRLISQSIEDSEQGRVSPHKKVMANIKTKYNLF</sequence>
<dbReference type="OrthoDB" id="1373932at2"/>